<keyword evidence="3" id="KW-1185">Reference proteome</keyword>
<dbReference type="Pfam" id="PF13676">
    <property type="entry name" value="TIR_2"/>
    <property type="match status" value="1"/>
</dbReference>
<dbReference type="RefSeq" id="WP_344045002.1">
    <property type="nucleotide sequence ID" value="NZ_BAAAPB010000002.1"/>
</dbReference>
<evidence type="ECO:0000313" key="2">
    <source>
        <dbReference type="EMBL" id="GAA1962825.1"/>
    </source>
</evidence>
<organism evidence="2 3">
    <name type="scientific">Nocardioides panacihumi</name>
    <dbReference type="NCBI Taxonomy" id="400774"/>
    <lineage>
        <taxon>Bacteria</taxon>
        <taxon>Bacillati</taxon>
        <taxon>Actinomycetota</taxon>
        <taxon>Actinomycetes</taxon>
        <taxon>Propionibacteriales</taxon>
        <taxon>Nocardioidaceae</taxon>
        <taxon>Nocardioides</taxon>
    </lineage>
</organism>
<feature type="domain" description="TIR" evidence="1">
    <location>
        <begin position="9"/>
        <end position="112"/>
    </location>
</feature>
<dbReference type="Proteomes" id="UP001500571">
    <property type="component" value="Unassembled WGS sequence"/>
</dbReference>
<sequence length="287" mass="31042">MGEQRDVKVFISWSGDLAREVAVALRDWLPLLFDHVEPWVSDTDIAAGQRGLVQIEAELRETQFGIVVVTAENQHAPWLNFEAGALSKTVPGAEFEQRVVPLLVDLARPTDLTGPLAQFQAKVADKSGTLALLRSLAAVAGVGEGVITARFAAYWDALETTIAAAKEVAAKNGKPRQPSRDQADVLAEILLHVRRLRSQVGDLPLQDTPREKVLAVAREAATWHNVRIMNYSVLADGGLRFSVVATGLESMPPDVDGFANALRLGLENDNVEVIMNGRRAPLSEGGS</sequence>
<name>A0ABP5CHC2_9ACTN</name>
<evidence type="ECO:0000313" key="3">
    <source>
        <dbReference type="Proteomes" id="UP001500571"/>
    </source>
</evidence>
<comment type="caution">
    <text evidence="2">The sequence shown here is derived from an EMBL/GenBank/DDBJ whole genome shotgun (WGS) entry which is preliminary data.</text>
</comment>
<dbReference type="Gene3D" id="3.40.50.10140">
    <property type="entry name" value="Toll/interleukin-1 receptor homology (TIR) domain"/>
    <property type="match status" value="1"/>
</dbReference>
<protein>
    <recommendedName>
        <fullName evidence="1">TIR domain-containing protein</fullName>
    </recommendedName>
</protein>
<dbReference type="InterPro" id="IPR000157">
    <property type="entry name" value="TIR_dom"/>
</dbReference>
<dbReference type="SUPFAM" id="SSF52200">
    <property type="entry name" value="Toll/Interleukin receptor TIR domain"/>
    <property type="match status" value="1"/>
</dbReference>
<accession>A0ABP5CHC2</accession>
<gene>
    <name evidence="2" type="ORF">GCM10009798_23260</name>
</gene>
<evidence type="ECO:0000259" key="1">
    <source>
        <dbReference type="Pfam" id="PF13676"/>
    </source>
</evidence>
<proteinExistence type="predicted"/>
<dbReference type="EMBL" id="BAAAPB010000002">
    <property type="protein sequence ID" value="GAA1962825.1"/>
    <property type="molecule type" value="Genomic_DNA"/>
</dbReference>
<dbReference type="InterPro" id="IPR035897">
    <property type="entry name" value="Toll_tir_struct_dom_sf"/>
</dbReference>
<reference evidence="3" key="1">
    <citation type="journal article" date="2019" name="Int. J. Syst. Evol. Microbiol.">
        <title>The Global Catalogue of Microorganisms (GCM) 10K type strain sequencing project: providing services to taxonomists for standard genome sequencing and annotation.</title>
        <authorList>
            <consortium name="The Broad Institute Genomics Platform"/>
            <consortium name="The Broad Institute Genome Sequencing Center for Infectious Disease"/>
            <person name="Wu L."/>
            <person name="Ma J."/>
        </authorList>
    </citation>
    <scope>NUCLEOTIDE SEQUENCE [LARGE SCALE GENOMIC DNA]</scope>
    <source>
        <strain evidence="3">JCM 15309</strain>
    </source>
</reference>